<keyword evidence="4 6" id="KW-1133">Transmembrane helix</keyword>
<organism evidence="7 8">
    <name type="scientific">Priestia veravalensis</name>
    <dbReference type="NCBI Taxonomy" id="1414648"/>
    <lineage>
        <taxon>Bacteria</taxon>
        <taxon>Bacillati</taxon>
        <taxon>Bacillota</taxon>
        <taxon>Bacilli</taxon>
        <taxon>Bacillales</taxon>
        <taxon>Bacillaceae</taxon>
        <taxon>Priestia</taxon>
    </lineage>
</organism>
<sequence length="537" mass="58542">MNNKLVRGTFFLTAATFISKILGFVYIIPFMNLVGDEGYALYKYAYGPYGLMISLSTMGLPLAVSKYVSKYNGLGNYRASQDLLKFGLFLMMVTGFIACATLYALAPTLAHFVVGRQDGSGNSIDDVVYVIRMVSFALLIIPTMSLLRGYFQGNQSMGPSALSTVIEQVVRVLFIVCGAYAVLTMFNGSITSAVGVATFGAVMGGGAGLLILVTVYQKRKHFIYKQVQNSRENKKIPIASMLKELLSYSIPFVIVGLAIPIYQNIDTFTINALFQSIGYTQEKAETVNAVIGLAQILVMIPVSLATAFGMSLLPSITTSYTKGEINNVKQKITQVLQLFFFLTLPAAVGLSLLAKPVYRMIFLSGSSYELGGFVLQWYAPMAILFGLFTITAAILQGINQQKKVIAGLLIGIILKLSLNIALLSSFKELTPILATYVGYGVSVLYNFHLIKKALSYRIIPELARMKISIVHVTFMGIVVFIMSKLLTVWLAGAVQDYTASVLTAILSAIAGAGIYMGCSFSNSEIRDLFKKPRRKVS</sequence>
<feature type="transmembrane region" description="Helical" evidence="6">
    <location>
        <begin position="374"/>
        <end position="395"/>
    </location>
</feature>
<feature type="transmembrane region" description="Helical" evidence="6">
    <location>
        <begin position="468"/>
        <end position="491"/>
    </location>
</feature>
<feature type="transmembrane region" description="Helical" evidence="6">
    <location>
        <begin position="245"/>
        <end position="265"/>
    </location>
</feature>
<evidence type="ECO:0000313" key="7">
    <source>
        <dbReference type="EMBL" id="KSU87203.1"/>
    </source>
</evidence>
<feature type="transmembrane region" description="Helical" evidence="6">
    <location>
        <begin position="86"/>
        <end position="109"/>
    </location>
</feature>
<evidence type="ECO:0000256" key="5">
    <source>
        <dbReference type="ARBA" id="ARBA00023136"/>
    </source>
</evidence>
<feature type="transmembrane region" description="Helical" evidence="6">
    <location>
        <begin position="335"/>
        <end position="354"/>
    </location>
</feature>
<dbReference type="Proteomes" id="UP000053681">
    <property type="component" value="Unassembled WGS sequence"/>
</dbReference>
<dbReference type="InterPro" id="IPR024923">
    <property type="entry name" value="PG_synth_SpoVB"/>
</dbReference>
<name>A0A0V8JJI1_9BACI</name>
<dbReference type="PANTHER" id="PTHR30250">
    <property type="entry name" value="PST FAMILY PREDICTED COLANIC ACID TRANSPORTER"/>
    <property type="match status" value="1"/>
</dbReference>
<evidence type="ECO:0000256" key="2">
    <source>
        <dbReference type="ARBA" id="ARBA00022475"/>
    </source>
</evidence>
<evidence type="ECO:0000256" key="3">
    <source>
        <dbReference type="ARBA" id="ARBA00022692"/>
    </source>
</evidence>
<dbReference type="EMBL" id="LNQP01000050">
    <property type="protein sequence ID" value="KSU87203.1"/>
    <property type="molecule type" value="Genomic_DNA"/>
</dbReference>
<evidence type="ECO:0000313" key="8">
    <source>
        <dbReference type="Proteomes" id="UP000053681"/>
    </source>
</evidence>
<feature type="transmembrane region" description="Helical" evidence="6">
    <location>
        <begin position="12"/>
        <end position="34"/>
    </location>
</feature>
<protein>
    <submittedName>
        <fullName evidence="7">Transporter</fullName>
    </submittedName>
</protein>
<dbReference type="RefSeq" id="WP_062686973.1">
    <property type="nucleotide sequence ID" value="NZ_KQ758665.1"/>
</dbReference>
<dbReference type="PIRSF" id="PIRSF038958">
    <property type="entry name" value="PG_synth_SpoVB"/>
    <property type="match status" value="1"/>
</dbReference>
<feature type="transmembrane region" description="Helical" evidence="6">
    <location>
        <begin position="196"/>
        <end position="216"/>
    </location>
</feature>
<dbReference type="AlphaFoldDB" id="A0A0V8JJI1"/>
<feature type="transmembrane region" description="Helical" evidence="6">
    <location>
        <begin position="497"/>
        <end position="518"/>
    </location>
</feature>
<keyword evidence="5 6" id="KW-0472">Membrane</keyword>
<dbReference type="Pfam" id="PF01943">
    <property type="entry name" value="Polysacc_synt"/>
    <property type="match status" value="1"/>
</dbReference>
<gene>
    <name evidence="7" type="ORF">AS180_14290</name>
</gene>
<feature type="transmembrane region" description="Helical" evidence="6">
    <location>
        <begin position="289"/>
        <end position="314"/>
    </location>
</feature>
<evidence type="ECO:0000256" key="1">
    <source>
        <dbReference type="ARBA" id="ARBA00004651"/>
    </source>
</evidence>
<keyword evidence="2" id="KW-1003">Cell membrane</keyword>
<dbReference type="CDD" id="cd13124">
    <property type="entry name" value="MATE_SpoVB_like"/>
    <property type="match status" value="1"/>
</dbReference>
<keyword evidence="3 6" id="KW-0812">Transmembrane</keyword>
<reference evidence="7 8" key="1">
    <citation type="submission" date="2015-11" db="EMBL/GenBank/DDBJ databases">
        <title>Bacillus caseinolyticus sp nov.</title>
        <authorList>
            <person name="Dastager S.G."/>
            <person name="Mawlankar R."/>
        </authorList>
    </citation>
    <scope>NUCLEOTIDE SEQUENCE [LARGE SCALE GENOMIC DNA]</scope>
    <source>
        <strain evidence="7 8">SGD-V-76</strain>
    </source>
</reference>
<keyword evidence="8" id="KW-1185">Reference proteome</keyword>
<dbReference type="InterPro" id="IPR050833">
    <property type="entry name" value="Poly_Biosynth_Transport"/>
</dbReference>
<accession>A0A0V8JJI1</accession>
<feature type="transmembrane region" description="Helical" evidence="6">
    <location>
        <begin position="46"/>
        <end position="65"/>
    </location>
</feature>
<feature type="transmembrane region" description="Helical" evidence="6">
    <location>
        <begin position="404"/>
        <end position="423"/>
    </location>
</feature>
<evidence type="ECO:0000256" key="6">
    <source>
        <dbReference type="SAM" id="Phobius"/>
    </source>
</evidence>
<proteinExistence type="predicted"/>
<dbReference type="GO" id="GO:0005886">
    <property type="term" value="C:plasma membrane"/>
    <property type="evidence" value="ECO:0007669"/>
    <property type="project" value="UniProtKB-SubCell"/>
</dbReference>
<dbReference type="PANTHER" id="PTHR30250:SF21">
    <property type="entry name" value="LIPID II FLIPPASE MURJ"/>
    <property type="match status" value="1"/>
</dbReference>
<evidence type="ECO:0000256" key="4">
    <source>
        <dbReference type="ARBA" id="ARBA00022989"/>
    </source>
</evidence>
<comment type="subcellular location">
    <subcellularLocation>
        <location evidence="1">Cell membrane</location>
        <topology evidence="1">Multi-pass membrane protein</topology>
    </subcellularLocation>
</comment>
<feature type="transmembrane region" description="Helical" evidence="6">
    <location>
        <begin position="129"/>
        <end position="151"/>
    </location>
</feature>
<feature type="transmembrane region" description="Helical" evidence="6">
    <location>
        <begin position="429"/>
        <end position="447"/>
    </location>
</feature>
<feature type="transmembrane region" description="Helical" evidence="6">
    <location>
        <begin position="172"/>
        <end position="190"/>
    </location>
</feature>
<comment type="caution">
    <text evidence="7">The sequence shown here is derived from an EMBL/GenBank/DDBJ whole genome shotgun (WGS) entry which is preliminary data.</text>
</comment>
<dbReference type="InterPro" id="IPR002797">
    <property type="entry name" value="Polysacc_synth"/>
</dbReference>